<dbReference type="EMBL" id="JAPFRF010000010">
    <property type="protein sequence ID" value="KAJ7320535.1"/>
    <property type="molecule type" value="Genomic_DNA"/>
</dbReference>
<feature type="transmembrane region" description="Helical" evidence="2">
    <location>
        <begin position="232"/>
        <end position="254"/>
    </location>
</feature>
<feature type="domain" description="Fibronectin type-III" evidence="4">
    <location>
        <begin position="136"/>
        <end position="226"/>
    </location>
</feature>
<comment type="caution">
    <text evidence="5">The sequence shown here is derived from an EMBL/GenBank/DDBJ whole genome shotgun (WGS) entry which is preliminary data.</text>
</comment>
<dbReference type="CDD" id="cd00063">
    <property type="entry name" value="FN3"/>
    <property type="match status" value="2"/>
</dbReference>
<protein>
    <recommendedName>
        <fullName evidence="4">Fibronectin type-III domain-containing protein</fullName>
    </recommendedName>
</protein>
<evidence type="ECO:0000313" key="5">
    <source>
        <dbReference type="EMBL" id="KAJ7320535.1"/>
    </source>
</evidence>
<feature type="region of interest" description="Disordered" evidence="1">
    <location>
        <begin position="312"/>
        <end position="332"/>
    </location>
</feature>
<dbReference type="Pfam" id="PF01108">
    <property type="entry name" value="Tissue_fac"/>
    <property type="match status" value="1"/>
</dbReference>
<keyword evidence="3" id="KW-0732">Signal</keyword>
<dbReference type="PROSITE" id="PS50853">
    <property type="entry name" value="FN3"/>
    <property type="match status" value="1"/>
</dbReference>
<dbReference type="AlphaFoldDB" id="A0A9Q0XQJ8"/>
<dbReference type="InterPro" id="IPR050650">
    <property type="entry name" value="Type-II_Cytokine-TF_Rcpt"/>
</dbReference>
<gene>
    <name evidence="5" type="ORF">JRQ81_020046</name>
</gene>
<dbReference type="InterPro" id="IPR036116">
    <property type="entry name" value="FN3_sf"/>
</dbReference>
<evidence type="ECO:0000256" key="2">
    <source>
        <dbReference type="SAM" id="Phobius"/>
    </source>
</evidence>
<name>A0A9Q0XQJ8_9SAUR</name>
<dbReference type="PANTHER" id="PTHR20859:SF46">
    <property type="entry name" value="INTERFERON GAMMA RECEPTOR 2"/>
    <property type="match status" value="1"/>
</dbReference>
<proteinExistence type="predicted"/>
<feature type="compositionally biased region" description="Polar residues" evidence="1">
    <location>
        <begin position="312"/>
        <end position="324"/>
    </location>
</feature>
<keyword evidence="2" id="KW-0472">Membrane</keyword>
<evidence type="ECO:0000256" key="3">
    <source>
        <dbReference type="SAM" id="SignalP"/>
    </source>
</evidence>
<dbReference type="Gene3D" id="2.60.40.10">
    <property type="entry name" value="Immunoglobulins"/>
    <property type="match status" value="2"/>
</dbReference>
<dbReference type="GO" id="GO:0005886">
    <property type="term" value="C:plasma membrane"/>
    <property type="evidence" value="ECO:0007669"/>
    <property type="project" value="TreeGrafter"/>
</dbReference>
<reference evidence="5" key="1">
    <citation type="journal article" date="2023" name="DNA Res.">
        <title>Chromosome-level genome assembly of Phrynocephalus forsythii using third-generation DNA sequencing and Hi-C analysis.</title>
        <authorList>
            <person name="Qi Y."/>
            <person name="Zhao W."/>
            <person name="Zhao Y."/>
            <person name="Niu C."/>
            <person name="Cao S."/>
            <person name="Zhang Y."/>
        </authorList>
    </citation>
    <scope>NUCLEOTIDE SEQUENCE</scope>
    <source>
        <tissue evidence="5">Muscle</tissue>
    </source>
</reference>
<dbReference type="OrthoDB" id="9932619at2759"/>
<feature type="signal peptide" evidence="3">
    <location>
        <begin position="1"/>
        <end position="30"/>
    </location>
</feature>
<keyword evidence="2" id="KW-1133">Transmembrane helix</keyword>
<dbReference type="SMART" id="SM00060">
    <property type="entry name" value="FN3"/>
    <property type="match status" value="1"/>
</dbReference>
<organism evidence="5 6">
    <name type="scientific">Phrynocephalus forsythii</name>
    <dbReference type="NCBI Taxonomy" id="171643"/>
    <lineage>
        <taxon>Eukaryota</taxon>
        <taxon>Metazoa</taxon>
        <taxon>Chordata</taxon>
        <taxon>Craniata</taxon>
        <taxon>Vertebrata</taxon>
        <taxon>Euteleostomi</taxon>
        <taxon>Lepidosauria</taxon>
        <taxon>Squamata</taxon>
        <taxon>Bifurcata</taxon>
        <taxon>Unidentata</taxon>
        <taxon>Episquamata</taxon>
        <taxon>Toxicofera</taxon>
        <taxon>Iguania</taxon>
        <taxon>Acrodonta</taxon>
        <taxon>Agamidae</taxon>
        <taxon>Agaminae</taxon>
        <taxon>Phrynocephalus</taxon>
    </lineage>
</organism>
<dbReference type="InterPro" id="IPR003961">
    <property type="entry name" value="FN3_dom"/>
</dbReference>
<dbReference type="SUPFAM" id="SSF49265">
    <property type="entry name" value="Fibronectin type III"/>
    <property type="match status" value="2"/>
</dbReference>
<dbReference type="Pfam" id="PF09294">
    <property type="entry name" value="Interfer-bind"/>
    <property type="match status" value="1"/>
</dbReference>
<feature type="chain" id="PRO_5040481476" description="Fibronectin type-III domain-containing protein" evidence="3">
    <location>
        <begin position="31"/>
        <end position="332"/>
    </location>
</feature>
<dbReference type="GO" id="GO:0004896">
    <property type="term" value="F:cytokine receptor activity"/>
    <property type="evidence" value="ECO:0007669"/>
    <property type="project" value="TreeGrafter"/>
</dbReference>
<evidence type="ECO:0000313" key="6">
    <source>
        <dbReference type="Proteomes" id="UP001142489"/>
    </source>
</evidence>
<keyword evidence="2" id="KW-0812">Transmembrane</keyword>
<keyword evidence="6" id="KW-1185">Reference proteome</keyword>
<dbReference type="Proteomes" id="UP001142489">
    <property type="component" value="Unassembled WGS sequence"/>
</dbReference>
<dbReference type="InterPro" id="IPR015373">
    <property type="entry name" value="Interferon/interleukin_rcp_dom"/>
</dbReference>
<sequence>MALGRLGLPPPLLLLLLLLLWLWGPLPLLSLPVPESSVLAAPQNVRIDSYNFKHVLRWSPVQSFNGTVSYRVQCRVKSVEHWEDVNCTNTTKSECPFDTKLFYRSFLRVRAEQGELRSAWSEVGPFYAQKNTILGPPRAINVTSEGNSLLLSFLPPTDTSMDFEYVIYRLEKSANIHETNYSRNTHLKFKNLKERTEYCFRVQAVLKDKKGEISDSYCKETQTTDATQINSIIAIFGSIVFFIVVVFLCSLVIWKNKSRIKYLWQPPLRIPSHFVEDLQNAGMVMENEFQNGAEDDHWDTVSVISNTSLCQTRTNSSTNENQVDLSDVEEHG</sequence>
<accession>A0A9Q0XQJ8</accession>
<dbReference type="InterPro" id="IPR013783">
    <property type="entry name" value="Ig-like_fold"/>
</dbReference>
<evidence type="ECO:0000256" key="1">
    <source>
        <dbReference type="SAM" id="MobiDB-lite"/>
    </source>
</evidence>
<dbReference type="PANTHER" id="PTHR20859">
    <property type="entry name" value="INTERFERON/INTERLEUKIN RECEPTOR"/>
    <property type="match status" value="1"/>
</dbReference>
<evidence type="ECO:0000259" key="4">
    <source>
        <dbReference type="PROSITE" id="PS50853"/>
    </source>
</evidence>